<evidence type="ECO:0000256" key="4">
    <source>
        <dbReference type="ARBA" id="ARBA00022475"/>
    </source>
</evidence>
<organism evidence="9 10">
    <name type="scientific">Noviherbaspirillum humi</name>
    <dbReference type="NCBI Taxonomy" id="1688639"/>
    <lineage>
        <taxon>Bacteria</taxon>
        <taxon>Pseudomonadati</taxon>
        <taxon>Pseudomonadota</taxon>
        <taxon>Betaproteobacteria</taxon>
        <taxon>Burkholderiales</taxon>
        <taxon>Oxalobacteraceae</taxon>
        <taxon>Noviherbaspirillum</taxon>
    </lineage>
</organism>
<feature type="transmembrane region" description="Helical" evidence="8">
    <location>
        <begin position="89"/>
        <end position="111"/>
    </location>
</feature>
<evidence type="ECO:0000256" key="7">
    <source>
        <dbReference type="ARBA" id="ARBA00023136"/>
    </source>
</evidence>
<keyword evidence="10" id="KW-1185">Reference proteome</keyword>
<proteinExistence type="inferred from homology"/>
<feature type="transmembrane region" description="Helical" evidence="8">
    <location>
        <begin position="137"/>
        <end position="156"/>
    </location>
</feature>
<evidence type="ECO:0000256" key="1">
    <source>
        <dbReference type="ARBA" id="ARBA00004651"/>
    </source>
</evidence>
<keyword evidence="6 8" id="KW-1133">Transmembrane helix</keyword>
<feature type="transmembrane region" description="Helical" evidence="8">
    <location>
        <begin position="219"/>
        <end position="237"/>
    </location>
</feature>
<evidence type="ECO:0000313" key="10">
    <source>
        <dbReference type="Proteomes" id="UP000198284"/>
    </source>
</evidence>
<keyword evidence="5 8" id="KW-0812">Transmembrane</keyword>
<dbReference type="GO" id="GO:0015129">
    <property type="term" value="F:lactate transmembrane transporter activity"/>
    <property type="evidence" value="ECO:0007669"/>
    <property type="project" value="UniProtKB-UniRule"/>
</dbReference>
<comment type="caution">
    <text evidence="8">Lacks conserved residue(s) required for the propagation of feature annotation.</text>
</comment>
<name>A0A239IRE7_9BURK</name>
<keyword evidence="8" id="KW-0997">Cell inner membrane</keyword>
<dbReference type="Pfam" id="PF02652">
    <property type="entry name" value="Lactate_perm"/>
    <property type="match status" value="1"/>
</dbReference>
<feature type="transmembrane region" description="Helical" evidence="8">
    <location>
        <begin position="393"/>
        <end position="417"/>
    </location>
</feature>
<protein>
    <recommendedName>
        <fullName evidence="8">L-lactate permease</fullName>
    </recommendedName>
</protein>
<accession>A0A239IRE7</accession>
<comment type="function">
    <text evidence="8">Uptake of L-lactate across the membrane. Can also transport D-lactate and glycolate.</text>
</comment>
<dbReference type="Proteomes" id="UP000198284">
    <property type="component" value="Unassembled WGS sequence"/>
</dbReference>
<reference evidence="9 10" key="1">
    <citation type="submission" date="2017-06" db="EMBL/GenBank/DDBJ databases">
        <authorList>
            <person name="Kim H.J."/>
            <person name="Triplett B.A."/>
        </authorList>
    </citation>
    <scope>NUCLEOTIDE SEQUENCE [LARGE SCALE GENOMIC DNA]</scope>
    <source>
        <strain evidence="9 10">U15</strain>
    </source>
</reference>
<keyword evidence="7 8" id="KW-0472">Membrane</keyword>
<feature type="transmembrane region" description="Helical" evidence="8">
    <location>
        <begin position="244"/>
        <end position="262"/>
    </location>
</feature>
<feature type="transmembrane region" description="Helical" evidence="8">
    <location>
        <begin position="429"/>
        <end position="447"/>
    </location>
</feature>
<dbReference type="PANTHER" id="PTHR30003:SF0">
    <property type="entry name" value="GLYCOLATE PERMEASE GLCA-RELATED"/>
    <property type="match status" value="1"/>
</dbReference>
<evidence type="ECO:0000256" key="8">
    <source>
        <dbReference type="RuleBase" id="RU365092"/>
    </source>
</evidence>
<dbReference type="EMBL" id="FZOT01000010">
    <property type="protein sequence ID" value="SNS95972.1"/>
    <property type="molecule type" value="Genomic_DNA"/>
</dbReference>
<dbReference type="InterPro" id="IPR003804">
    <property type="entry name" value="Lactate_perm"/>
</dbReference>
<feature type="transmembrane region" description="Helical" evidence="8">
    <location>
        <begin position="545"/>
        <end position="570"/>
    </location>
</feature>
<feature type="transmembrane region" description="Helical" evidence="8">
    <location>
        <begin position="63"/>
        <end position="83"/>
    </location>
</feature>
<feature type="transmembrane region" description="Helical" evidence="8">
    <location>
        <begin position="189"/>
        <end position="207"/>
    </location>
</feature>
<dbReference type="GO" id="GO:0015295">
    <property type="term" value="F:solute:proton symporter activity"/>
    <property type="evidence" value="ECO:0007669"/>
    <property type="project" value="TreeGrafter"/>
</dbReference>
<sequence>MLTLGCAHRGEAGFITLIFWNIMIWQQVYDPLSSSALSTIVAGIPVAVLLMALAFFHVRAHLAAGLALVAGIGIAALVFGMPADMAGKAAGYGIAAGLFPIGWIVLNIIFLHRLTTLNGYFSVLQNSLAGVTEDRRLQLLLVAFCFGAFFEGAAGFGTPVAVTGAILMGLGFSPLAASGLALIANTAPVAYGALGSPVIALSAVSGLDLLQLSAMIGRQLPFFSILVPFWLIWAFAGFRGMREIWPAILVAGVSFAIPQYLVSNYHGPWLVDVIASIVSMTTLTLFLKMWKPKNIWTSTALGKRKDDSASQVSAEPGAAPAPALPAISQARAWMPWIFLSVFVFIWGIPEVKKVLDGLWAWKYPIPGLHNLVMKVPPVVAKATPEAAVFNFNILSMAGTGIFLSALVAGLVMGYSLPRMLREYWNTIKLVKFSLLTICAMFAVGYLTKYSGLDATLGLAFAHTGVLYPMFGTLLGWLGVALTGSDTAANVLFGSLQRTTAEQIGLPPNLMAAANSSGGVMGKMIDAQSIVVASTATKWYGHEGEILRYVFFHSIALAVLVGVLVTLQAYVYPFTMMVVK</sequence>
<comment type="similarity">
    <text evidence="2 8">Belongs to the lactate permease family.</text>
</comment>
<feature type="transmembrane region" description="Helical" evidence="8">
    <location>
        <begin position="268"/>
        <end position="287"/>
    </location>
</feature>
<feature type="transmembrane region" description="Helical" evidence="8">
    <location>
        <begin position="162"/>
        <end position="182"/>
    </location>
</feature>
<evidence type="ECO:0000313" key="9">
    <source>
        <dbReference type="EMBL" id="SNS95972.1"/>
    </source>
</evidence>
<feature type="transmembrane region" description="Helical" evidence="8">
    <location>
        <begin position="332"/>
        <end position="349"/>
    </location>
</feature>
<dbReference type="GO" id="GO:0005886">
    <property type="term" value="C:plasma membrane"/>
    <property type="evidence" value="ECO:0007669"/>
    <property type="project" value="UniProtKB-SubCell"/>
</dbReference>
<dbReference type="AlphaFoldDB" id="A0A239IRE7"/>
<keyword evidence="4" id="KW-1003">Cell membrane</keyword>
<evidence type="ECO:0000256" key="2">
    <source>
        <dbReference type="ARBA" id="ARBA00010100"/>
    </source>
</evidence>
<feature type="transmembrane region" description="Helical" evidence="8">
    <location>
        <begin position="12"/>
        <end position="29"/>
    </location>
</feature>
<evidence type="ECO:0000256" key="5">
    <source>
        <dbReference type="ARBA" id="ARBA00022692"/>
    </source>
</evidence>
<comment type="subcellular location">
    <subcellularLocation>
        <location evidence="8">Cell inner membrane</location>
        <topology evidence="8">Multi-pass membrane protein</topology>
    </subcellularLocation>
    <subcellularLocation>
        <location evidence="1">Cell membrane</location>
        <topology evidence="1">Multi-pass membrane protein</topology>
    </subcellularLocation>
</comment>
<keyword evidence="3 8" id="KW-0813">Transport</keyword>
<evidence type="ECO:0000256" key="3">
    <source>
        <dbReference type="ARBA" id="ARBA00022448"/>
    </source>
</evidence>
<dbReference type="NCBIfam" id="TIGR00795">
    <property type="entry name" value="lctP"/>
    <property type="match status" value="1"/>
</dbReference>
<dbReference type="PANTHER" id="PTHR30003">
    <property type="entry name" value="L-LACTATE PERMEASE"/>
    <property type="match status" value="1"/>
</dbReference>
<gene>
    <name evidence="9" type="ORF">SAMN06265795_11076</name>
</gene>
<feature type="transmembrane region" description="Helical" evidence="8">
    <location>
        <begin position="459"/>
        <end position="481"/>
    </location>
</feature>
<evidence type="ECO:0000256" key="6">
    <source>
        <dbReference type="ARBA" id="ARBA00022989"/>
    </source>
</evidence>
<feature type="transmembrane region" description="Helical" evidence="8">
    <location>
        <begin position="35"/>
        <end position="56"/>
    </location>
</feature>